<protein>
    <submittedName>
        <fullName evidence="2">Non-ribosomal peptide synthetase</fullName>
    </submittedName>
</protein>
<dbReference type="GO" id="GO:0003824">
    <property type="term" value="F:catalytic activity"/>
    <property type="evidence" value="ECO:0007669"/>
    <property type="project" value="InterPro"/>
</dbReference>
<dbReference type="FunFam" id="3.40.50.12780:FF:000012">
    <property type="entry name" value="Non-ribosomal peptide synthetase"/>
    <property type="match status" value="1"/>
</dbReference>
<sequence>MQSFIPVDFNPFGETKEIEKITAVNESQREIWLACVIGGNDANLSYNESISLVLNGHLDFEAFQKSVYDLVLRHEALRSTISPNGESLIIYKNYPVELQLEDISSIENQDEYLKKFVRTEMEVPLDLYEGPLFKVFIQKLTDTKHYFTLIIHHIIGDGWSIGIIIEDLAKLYNLYREGKHNNLAKPAQISDYAIAQQEFQLSQEFKETEDFWLNLYQDHTPLVDLPVDFARKSPRTHKGNRIDYPIEGEFANRIKNTGAKVGSSLVTTLLTAFELFIYFKTNSKDIVIGLPASGQQSSELCDLVGHCVNLLPIKSKIDPQKSFIDYLKQRKSEVLDAYDFQRLTFGELIKKLYIPRDPSRITLVPVIFNIDMGMDQAVYFEGLDYKLISNPRAYENFEVYLNITGSKEHFVLEWSYNTDLFKEETINAFNNVYLDILEEIVSNPNVIISDLKSKFLPNGVSKAYADKTPNMSHNDGNQNHFSLKDYDLVQLINQAAVDYPNKTAISYNKTHLSYKSLNEKSNQLANFLKQEGIGVGAIVGVLIDRSVEMLISIVAIIKSGAAYLPLDPEYPLERIDFMLQDSAAKMLLVSRKHHGKLKAHTKELAIENIFDNLGQYSTSLSNDKFDEQSLAYILYTSGTTGKPKGTKITRLNMLNFLLSMKNKPGISESDKVLAITTICFDISGLELLLPLISGAEVVIADNEAVKDGRILLDIMQQEGITLMQATPSTWQMILDSGWEKAMPIKVLCGGEALTKQLSIKLLKNCAQLWNMYGPTETTVWSTLKQITAEDEIITIGTPINNTQVYILDQHKNIVGTNEAGEIYIGGLGVAQGYLNRDELTTEKFISDPFSTQANAKMYGTGDLGKLMPSGEFICLGRIDHQVKIRGYRIELGEIEARLTEQEGVRQAVVNVQEDKNGDKKLIAYLTVDAAKASKKETVSWLERWNILYDAGISAIPKDEIAPEGSITKSILKQISNSDEYDTHTEEWLSESINRIKEIGAKRIVEIGCGDGQLISELSPQTELYIATDYSPVAIDYINKKIEANPNKWKNVSALVAEANDFSQVNKVSPDLVLINSVVQYFSSSDYLFDVIAKAANTIESGCIFIGDVQGKHSLRMHHAADQFLHSSDHLSIADFEERINRRIEIEDELMVDPDFFYQLQKELPKINHVEIQLRKGRHLNETTKYHYDVWLYVNSNIEVIEPEKTIDWNSLYDFSELEQKLSTLPLKAILLKNIPNLRLRSDFELIEQLKSLSETDTVGILRNKLNHIENEGLEPDIFWALGEKLGFQTHVRWSNDGTDGNFEAVFIPNTNKKIGTPIPSELSIAEDKLQINEDSINIIGTSDTSEIIKNWKSNLISTLPEYMVPSELVILNKIPLSKTGKVNRKELPYINFESVDHNTVFSEAVTPSEKLILKIWKDILNLGSISTKSDFFELGGHSLLAVKVMIAIEKETQRRLPLATLFENSTIEKLARMIDIDEKEIKWDSLVAIKKTGNKIPIYLIHGGGLNVLVFSSLGKYMHSEQPVYGMQALGLDGKTEFRYSIEELAERYNAEIINNDPIGPYAIAGYSYGGLIAYEMAKKLREMGKEVKMLGILDTNAAGRDFEQTKLQKIAKKIFRQFRKLSFFGKSFLVNPREVYVYQKKSITYKLKVLFGAKSETKKEEVNFKEEIVKSYETAYQNYAMKPFDIKVDLFRVKKRIYFLDDPIYLGWKDYALDGVNIHEVPGDHKTFLFPPNDKEFAEILQRTLDSKS</sequence>
<dbReference type="InterPro" id="IPR036736">
    <property type="entry name" value="ACP-like_sf"/>
</dbReference>
<dbReference type="Gene3D" id="3.40.50.1820">
    <property type="entry name" value="alpha/beta hydrolase"/>
    <property type="match status" value="1"/>
</dbReference>
<dbReference type="Gene3D" id="3.30.559.30">
    <property type="entry name" value="Nonribosomal peptide synthetase, condensation domain"/>
    <property type="match status" value="1"/>
</dbReference>
<dbReference type="FunFam" id="3.40.50.980:FF:000001">
    <property type="entry name" value="Non-ribosomal peptide synthetase"/>
    <property type="match status" value="1"/>
</dbReference>
<dbReference type="EMBL" id="QGNZ01000001">
    <property type="protein sequence ID" value="PWS29199.1"/>
    <property type="molecule type" value="Genomic_DNA"/>
</dbReference>
<evidence type="ECO:0000313" key="3">
    <source>
        <dbReference type="Proteomes" id="UP000245379"/>
    </source>
</evidence>
<reference evidence="2 3" key="1">
    <citation type="submission" date="2018-05" db="EMBL/GenBank/DDBJ databases">
        <title>Pedobacter paludis sp. nov., isolated from wetland soil.</title>
        <authorList>
            <person name="Zhang Y."/>
            <person name="Wang G."/>
        </authorList>
    </citation>
    <scope>NUCLEOTIDE SEQUENCE [LARGE SCALE GENOMIC DNA]</scope>
    <source>
        <strain evidence="2 3">KCTC22721</strain>
    </source>
</reference>
<dbReference type="RefSeq" id="WP_109924628.1">
    <property type="nucleotide sequence ID" value="NZ_QGNZ01000001.1"/>
</dbReference>
<dbReference type="InterPro" id="IPR013217">
    <property type="entry name" value="Methyltransf_12"/>
</dbReference>
<dbReference type="Pfam" id="PF00501">
    <property type="entry name" value="AMP-binding"/>
    <property type="match status" value="1"/>
</dbReference>
<accession>A0A317ETQ0</accession>
<dbReference type="Pfam" id="PF00668">
    <property type="entry name" value="Condensation"/>
    <property type="match status" value="1"/>
</dbReference>
<dbReference type="Gene3D" id="3.40.50.980">
    <property type="match status" value="2"/>
</dbReference>
<dbReference type="InterPro" id="IPR000873">
    <property type="entry name" value="AMP-dep_synth/lig_dom"/>
</dbReference>
<gene>
    <name evidence="2" type="ORF">DHW03_05085</name>
</gene>
<dbReference type="InterPro" id="IPR020845">
    <property type="entry name" value="AMP-binding_CS"/>
</dbReference>
<dbReference type="Gene3D" id="2.30.38.10">
    <property type="entry name" value="Luciferase, Domain 3"/>
    <property type="match status" value="1"/>
</dbReference>
<dbReference type="OrthoDB" id="4317020at2"/>
<dbReference type="InterPro" id="IPR001031">
    <property type="entry name" value="Thioesterase"/>
</dbReference>
<dbReference type="PANTHER" id="PTHR45527">
    <property type="entry name" value="NONRIBOSOMAL PEPTIDE SYNTHETASE"/>
    <property type="match status" value="1"/>
</dbReference>
<dbReference type="PANTHER" id="PTHR45527:SF1">
    <property type="entry name" value="FATTY ACID SYNTHASE"/>
    <property type="match status" value="1"/>
</dbReference>
<name>A0A317ETQ0_9SPHI</name>
<dbReference type="InterPro" id="IPR001242">
    <property type="entry name" value="Condensation_dom"/>
</dbReference>
<dbReference type="SUPFAM" id="SSF47336">
    <property type="entry name" value="ACP-like"/>
    <property type="match status" value="1"/>
</dbReference>
<evidence type="ECO:0000313" key="2">
    <source>
        <dbReference type="EMBL" id="PWS29199.1"/>
    </source>
</evidence>
<dbReference type="InterPro" id="IPR010071">
    <property type="entry name" value="AA_adenyl_dom"/>
</dbReference>
<feature type="domain" description="Carrier" evidence="1">
    <location>
        <begin position="1403"/>
        <end position="1478"/>
    </location>
</feature>
<dbReference type="NCBIfam" id="TIGR01733">
    <property type="entry name" value="AA-adenyl-dom"/>
    <property type="match status" value="1"/>
</dbReference>
<comment type="caution">
    <text evidence="2">The sequence shown here is derived from an EMBL/GenBank/DDBJ whole genome shotgun (WGS) entry which is preliminary data.</text>
</comment>
<dbReference type="Gene3D" id="3.30.559.10">
    <property type="entry name" value="Chloramphenicol acetyltransferase-like domain"/>
    <property type="match status" value="1"/>
</dbReference>
<dbReference type="Gene3D" id="3.40.50.150">
    <property type="entry name" value="Vaccinia Virus protein VP39"/>
    <property type="match status" value="1"/>
</dbReference>
<dbReference type="SUPFAM" id="SSF53474">
    <property type="entry name" value="alpha/beta-Hydrolases"/>
    <property type="match status" value="1"/>
</dbReference>
<dbReference type="InterPro" id="IPR029063">
    <property type="entry name" value="SAM-dependent_MTases_sf"/>
</dbReference>
<dbReference type="InterPro" id="IPR009081">
    <property type="entry name" value="PP-bd_ACP"/>
</dbReference>
<dbReference type="InterPro" id="IPR029058">
    <property type="entry name" value="AB_hydrolase_fold"/>
</dbReference>
<dbReference type="Pfam" id="PF00550">
    <property type="entry name" value="PP-binding"/>
    <property type="match status" value="1"/>
</dbReference>
<organism evidence="2 3">
    <name type="scientific">Pedobacter yonginense</name>
    <dbReference type="NCBI Taxonomy" id="651869"/>
    <lineage>
        <taxon>Bacteria</taxon>
        <taxon>Pseudomonadati</taxon>
        <taxon>Bacteroidota</taxon>
        <taxon>Sphingobacteriia</taxon>
        <taxon>Sphingobacteriales</taxon>
        <taxon>Sphingobacteriaceae</taxon>
        <taxon>Pedobacter</taxon>
    </lineage>
</organism>
<dbReference type="InterPro" id="IPR023213">
    <property type="entry name" value="CAT-like_dom_sf"/>
</dbReference>
<dbReference type="Pfam" id="PF08242">
    <property type="entry name" value="Methyltransf_12"/>
    <property type="match status" value="1"/>
</dbReference>
<dbReference type="Pfam" id="PF00975">
    <property type="entry name" value="Thioesterase"/>
    <property type="match status" value="1"/>
</dbReference>
<dbReference type="GO" id="GO:0005737">
    <property type="term" value="C:cytoplasm"/>
    <property type="evidence" value="ECO:0007669"/>
    <property type="project" value="TreeGrafter"/>
</dbReference>
<keyword evidence="3" id="KW-1185">Reference proteome</keyword>
<dbReference type="Proteomes" id="UP000245379">
    <property type="component" value="Unassembled WGS sequence"/>
</dbReference>
<dbReference type="SUPFAM" id="SSF52777">
    <property type="entry name" value="CoA-dependent acyltransferases"/>
    <property type="match status" value="2"/>
</dbReference>
<dbReference type="Gene3D" id="1.10.1200.10">
    <property type="entry name" value="ACP-like"/>
    <property type="match status" value="1"/>
</dbReference>
<dbReference type="PROSITE" id="PS00455">
    <property type="entry name" value="AMP_BINDING"/>
    <property type="match status" value="1"/>
</dbReference>
<dbReference type="GO" id="GO:0043041">
    <property type="term" value="P:amino acid activation for nonribosomal peptide biosynthetic process"/>
    <property type="evidence" value="ECO:0007669"/>
    <property type="project" value="TreeGrafter"/>
</dbReference>
<proteinExistence type="predicted"/>
<dbReference type="Gene3D" id="3.30.300.30">
    <property type="match status" value="2"/>
</dbReference>
<dbReference type="GO" id="GO:0031177">
    <property type="term" value="F:phosphopantetheine binding"/>
    <property type="evidence" value="ECO:0007669"/>
    <property type="project" value="TreeGrafter"/>
</dbReference>
<dbReference type="SUPFAM" id="SSF53335">
    <property type="entry name" value="S-adenosyl-L-methionine-dependent methyltransferases"/>
    <property type="match status" value="1"/>
</dbReference>
<dbReference type="CDD" id="cd02440">
    <property type="entry name" value="AdoMet_MTases"/>
    <property type="match status" value="1"/>
</dbReference>
<dbReference type="GO" id="GO:0009403">
    <property type="term" value="P:toxin biosynthetic process"/>
    <property type="evidence" value="ECO:0007669"/>
    <property type="project" value="UniProtKB-ARBA"/>
</dbReference>
<dbReference type="InterPro" id="IPR045851">
    <property type="entry name" value="AMP-bd_C_sf"/>
</dbReference>
<dbReference type="PROSITE" id="PS50075">
    <property type="entry name" value="CARRIER"/>
    <property type="match status" value="1"/>
</dbReference>
<evidence type="ECO:0000259" key="1">
    <source>
        <dbReference type="PROSITE" id="PS50075"/>
    </source>
</evidence>
<dbReference type="SUPFAM" id="SSF56801">
    <property type="entry name" value="Acetyl-CoA synthetase-like"/>
    <property type="match status" value="1"/>
</dbReference>